<sequence>RRSQYWQAGAQRPIRSVSRPFPPSNLNILPNLRQCLDKASRLIGGDVPAVPAQHVQAIRPISPTRLVGCNLISQRSLMSTEQGK</sequence>
<dbReference type="EMBL" id="CAVNYO010000466">
    <property type="protein sequence ID" value="CAK5283076.1"/>
    <property type="molecule type" value="Genomic_DNA"/>
</dbReference>
<feature type="non-terminal residue" evidence="1">
    <location>
        <position position="1"/>
    </location>
</feature>
<proteinExistence type="predicted"/>
<comment type="caution">
    <text evidence="1">The sequence shown here is derived from an EMBL/GenBank/DDBJ whole genome shotgun (WGS) entry which is preliminary data.</text>
</comment>
<protein>
    <submittedName>
        <fullName evidence="1">Uncharacterized protein</fullName>
    </submittedName>
</protein>
<evidence type="ECO:0000313" key="1">
    <source>
        <dbReference type="EMBL" id="CAK5283076.1"/>
    </source>
</evidence>
<reference evidence="1" key="1">
    <citation type="submission" date="2023-11" db="EMBL/GenBank/DDBJ databases">
        <authorList>
            <person name="De Vega J J."/>
            <person name="De Vega J J."/>
        </authorList>
    </citation>
    <scope>NUCLEOTIDE SEQUENCE</scope>
</reference>
<dbReference type="AlphaFoldDB" id="A0AAD2Q713"/>
<keyword evidence="2" id="KW-1185">Reference proteome</keyword>
<evidence type="ECO:0000313" key="2">
    <source>
        <dbReference type="Proteomes" id="UP001295794"/>
    </source>
</evidence>
<name>A0AAD2Q713_9AGAR</name>
<gene>
    <name evidence="1" type="ORF">MYCIT1_LOCUS35328</name>
</gene>
<dbReference type="Proteomes" id="UP001295794">
    <property type="component" value="Unassembled WGS sequence"/>
</dbReference>
<accession>A0AAD2Q713</accession>
<organism evidence="1 2">
    <name type="scientific">Mycena citricolor</name>
    <dbReference type="NCBI Taxonomy" id="2018698"/>
    <lineage>
        <taxon>Eukaryota</taxon>
        <taxon>Fungi</taxon>
        <taxon>Dikarya</taxon>
        <taxon>Basidiomycota</taxon>
        <taxon>Agaricomycotina</taxon>
        <taxon>Agaricomycetes</taxon>
        <taxon>Agaricomycetidae</taxon>
        <taxon>Agaricales</taxon>
        <taxon>Marasmiineae</taxon>
        <taxon>Mycenaceae</taxon>
        <taxon>Mycena</taxon>
    </lineage>
</organism>